<evidence type="ECO:0000313" key="2">
    <source>
        <dbReference type="EMBL" id="KIM99875.1"/>
    </source>
</evidence>
<accession>A0A0C3GUV9</accession>
<reference evidence="3" key="2">
    <citation type="submission" date="2015-01" db="EMBL/GenBank/DDBJ databases">
        <title>Evolutionary Origins and Diversification of the Mycorrhizal Mutualists.</title>
        <authorList>
            <consortium name="DOE Joint Genome Institute"/>
            <consortium name="Mycorrhizal Genomics Consortium"/>
            <person name="Kohler A."/>
            <person name="Kuo A."/>
            <person name="Nagy L.G."/>
            <person name="Floudas D."/>
            <person name="Copeland A."/>
            <person name="Barry K.W."/>
            <person name="Cichocki N."/>
            <person name="Veneault-Fourrey C."/>
            <person name="LaButti K."/>
            <person name="Lindquist E.A."/>
            <person name="Lipzen A."/>
            <person name="Lundell T."/>
            <person name="Morin E."/>
            <person name="Murat C."/>
            <person name="Riley R."/>
            <person name="Ohm R."/>
            <person name="Sun H."/>
            <person name="Tunlid A."/>
            <person name="Henrissat B."/>
            <person name="Grigoriev I.V."/>
            <person name="Hibbett D.S."/>
            <person name="Martin F."/>
        </authorList>
    </citation>
    <scope>NUCLEOTIDE SEQUENCE [LARGE SCALE GENOMIC DNA]</scope>
    <source>
        <strain evidence="3">Zn</strain>
    </source>
</reference>
<dbReference type="AlphaFoldDB" id="A0A0C3GUV9"/>
<keyword evidence="3" id="KW-1185">Reference proteome</keyword>
<dbReference type="HOGENOM" id="CLU_2386770_0_0_1"/>
<keyword evidence="1" id="KW-0472">Membrane</keyword>
<organism evidence="2 3">
    <name type="scientific">Oidiodendron maius (strain Zn)</name>
    <dbReference type="NCBI Taxonomy" id="913774"/>
    <lineage>
        <taxon>Eukaryota</taxon>
        <taxon>Fungi</taxon>
        <taxon>Dikarya</taxon>
        <taxon>Ascomycota</taxon>
        <taxon>Pezizomycotina</taxon>
        <taxon>Leotiomycetes</taxon>
        <taxon>Leotiomycetes incertae sedis</taxon>
        <taxon>Myxotrichaceae</taxon>
        <taxon>Oidiodendron</taxon>
    </lineage>
</organism>
<evidence type="ECO:0000256" key="1">
    <source>
        <dbReference type="SAM" id="Phobius"/>
    </source>
</evidence>
<evidence type="ECO:0000313" key="3">
    <source>
        <dbReference type="Proteomes" id="UP000054321"/>
    </source>
</evidence>
<dbReference type="EMBL" id="KN832878">
    <property type="protein sequence ID" value="KIM99875.1"/>
    <property type="molecule type" value="Genomic_DNA"/>
</dbReference>
<protein>
    <submittedName>
        <fullName evidence="2">Uncharacterized protein</fullName>
    </submittedName>
</protein>
<name>A0A0C3GUV9_OIDMZ</name>
<feature type="transmembrane region" description="Helical" evidence="1">
    <location>
        <begin position="76"/>
        <end position="93"/>
    </location>
</feature>
<keyword evidence="1" id="KW-0812">Transmembrane</keyword>
<reference evidence="2 3" key="1">
    <citation type="submission" date="2014-04" db="EMBL/GenBank/DDBJ databases">
        <authorList>
            <consortium name="DOE Joint Genome Institute"/>
            <person name="Kuo A."/>
            <person name="Martino E."/>
            <person name="Perotto S."/>
            <person name="Kohler A."/>
            <person name="Nagy L.G."/>
            <person name="Floudas D."/>
            <person name="Copeland A."/>
            <person name="Barry K.W."/>
            <person name="Cichocki N."/>
            <person name="Veneault-Fourrey C."/>
            <person name="LaButti K."/>
            <person name="Lindquist E.A."/>
            <person name="Lipzen A."/>
            <person name="Lundell T."/>
            <person name="Morin E."/>
            <person name="Murat C."/>
            <person name="Sun H."/>
            <person name="Tunlid A."/>
            <person name="Henrissat B."/>
            <person name="Grigoriev I.V."/>
            <person name="Hibbett D.S."/>
            <person name="Martin F."/>
            <person name="Nordberg H.P."/>
            <person name="Cantor M.N."/>
            <person name="Hua S.X."/>
        </authorList>
    </citation>
    <scope>NUCLEOTIDE SEQUENCE [LARGE SCALE GENOMIC DNA]</scope>
    <source>
        <strain evidence="2 3">Zn</strain>
    </source>
</reference>
<keyword evidence="1" id="KW-1133">Transmembrane helix</keyword>
<sequence>MITGAVETITGTLPLQTVMTTFAPSEATSYIGVAVSDMFTLVHQASDTAVASTASASSTSKTNMAVRVRGNENGRGIVAAACCLAVTLGALLVV</sequence>
<gene>
    <name evidence="2" type="ORF">OIDMADRAFT_19798</name>
</gene>
<dbReference type="InParanoid" id="A0A0C3GUV9"/>
<proteinExistence type="predicted"/>
<dbReference type="Proteomes" id="UP000054321">
    <property type="component" value="Unassembled WGS sequence"/>
</dbReference>